<comment type="caution">
    <text evidence="1">The sequence shown here is derived from an EMBL/GenBank/DDBJ whole genome shotgun (WGS) entry which is preliminary data.</text>
</comment>
<gene>
    <name evidence="1" type="ORF">BLIC_c01326</name>
</gene>
<proteinExistence type="predicted"/>
<dbReference type="EMBL" id="CCWP01000026">
    <property type="protein sequence ID" value="CEF01570.1"/>
    <property type="molecule type" value="Genomic_DNA"/>
</dbReference>
<sequence>MGGMTELELIDPGAWHWRGTDPIRGMAFRLRLAGWRNTGPHMWTAPCGDTLTACHPGFLVHRHAEGVGARIPSKAFRPWHGGRHGMPVATSVDVDWREHAALILARDALKVMEDALARPCTSATAGQMTRLRVRCELAARLYPPADPDAWRDAHGRMLELEKAVRDYTDVECAPSPVFPALSFAGGTLLPIGMFMLGHPGMERTGATLTGMGIGLNLLASLMERHDA</sequence>
<organism evidence="1 2">
    <name type="scientific">Bifidobacterium longum subsp. infantis</name>
    <dbReference type="NCBI Taxonomy" id="1682"/>
    <lineage>
        <taxon>Bacteria</taxon>
        <taxon>Bacillati</taxon>
        <taxon>Actinomycetota</taxon>
        <taxon>Actinomycetes</taxon>
        <taxon>Bifidobacteriales</taxon>
        <taxon>Bifidobacteriaceae</taxon>
        <taxon>Bifidobacterium</taxon>
    </lineage>
</organism>
<accession>A0ABM9R4Q0</accession>
<evidence type="ECO:0000313" key="1">
    <source>
        <dbReference type="EMBL" id="CEF01570.1"/>
    </source>
</evidence>
<dbReference type="Proteomes" id="UP000043107">
    <property type="component" value="Unassembled WGS sequence"/>
</dbReference>
<name>A0ABM9R4Q0_BIFLI</name>
<reference evidence="1 2" key="1">
    <citation type="submission" date="2014-09" db="EMBL/GenBank/DDBJ databases">
        <authorList>
            <person name="Bertelli C."/>
        </authorList>
    </citation>
    <scope>NUCLEOTIDE SEQUENCE [LARGE SCALE GENOMIC DNA]</scope>
    <source>
        <strain evidence="1 2">BIC1401111250</strain>
    </source>
</reference>
<keyword evidence="2" id="KW-1185">Reference proteome</keyword>
<protein>
    <submittedName>
        <fullName evidence="1">Uncharacterized protein</fullName>
    </submittedName>
</protein>
<evidence type="ECO:0000313" key="2">
    <source>
        <dbReference type="Proteomes" id="UP000043107"/>
    </source>
</evidence>